<dbReference type="InterPro" id="IPR036691">
    <property type="entry name" value="Endo/exonu/phosph_ase_sf"/>
</dbReference>
<dbReference type="InterPro" id="IPR005135">
    <property type="entry name" value="Endo/exonuclease/phosphatase"/>
</dbReference>
<reference evidence="2 4" key="2">
    <citation type="journal article" date="2013" name="Nature">
        <title>Insights into bilaterian evolution from three spiralian genomes.</title>
        <authorList>
            <person name="Simakov O."/>
            <person name="Marletaz F."/>
            <person name="Cho S.J."/>
            <person name="Edsinger-Gonzales E."/>
            <person name="Havlak P."/>
            <person name="Hellsten U."/>
            <person name="Kuo D.H."/>
            <person name="Larsson T."/>
            <person name="Lv J."/>
            <person name="Arendt D."/>
            <person name="Savage R."/>
            <person name="Osoegawa K."/>
            <person name="de Jong P."/>
            <person name="Grimwood J."/>
            <person name="Chapman J.A."/>
            <person name="Shapiro H."/>
            <person name="Aerts A."/>
            <person name="Otillar R.P."/>
            <person name="Terry A.Y."/>
            <person name="Boore J.L."/>
            <person name="Grigoriev I.V."/>
            <person name="Lindberg D.R."/>
            <person name="Seaver E.C."/>
            <person name="Weisblat D.A."/>
            <person name="Putnam N.H."/>
            <person name="Rokhsar D.S."/>
        </authorList>
    </citation>
    <scope>NUCLEOTIDE SEQUENCE</scope>
</reference>
<dbReference type="SUPFAM" id="SSF56219">
    <property type="entry name" value="DNase I-like"/>
    <property type="match status" value="1"/>
</dbReference>
<dbReference type="STRING" id="6412.T1F5K4"/>
<dbReference type="GO" id="GO:0003824">
    <property type="term" value="F:catalytic activity"/>
    <property type="evidence" value="ECO:0007669"/>
    <property type="project" value="InterPro"/>
</dbReference>
<gene>
    <name evidence="3" type="primary">20204103</name>
    <name evidence="2" type="ORF">HELRODRAFT_172590</name>
</gene>
<dbReference type="RefSeq" id="XP_009017503.1">
    <property type="nucleotide sequence ID" value="XM_009019255.1"/>
</dbReference>
<dbReference type="PANTHER" id="PTHR33776:SF3">
    <property type="entry name" value="PHD-TYPE DOMAIN-CONTAINING PROTEIN"/>
    <property type="match status" value="1"/>
</dbReference>
<dbReference type="AlphaFoldDB" id="T1F5K4"/>
<reference evidence="4" key="1">
    <citation type="submission" date="2012-12" db="EMBL/GenBank/DDBJ databases">
        <authorList>
            <person name="Hellsten U."/>
            <person name="Grimwood J."/>
            <person name="Chapman J.A."/>
            <person name="Shapiro H."/>
            <person name="Aerts A."/>
            <person name="Otillar R.P."/>
            <person name="Terry A.Y."/>
            <person name="Boore J.L."/>
            <person name="Simakov O."/>
            <person name="Marletaz F."/>
            <person name="Cho S.-J."/>
            <person name="Edsinger-Gonzales E."/>
            <person name="Havlak P."/>
            <person name="Kuo D.-H."/>
            <person name="Larsson T."/>
            <person name="Lv J."/>
            <person name="Arendt D."/>
            <person name="Savage R."/>
            <person name="Osoegawa K."/>
            <person name="de Jong P."/>
            <person name="Lindberg D.R."/>
            <person name="Seaver E.C."/>
            <person name="Weisblat D.A."/>
            <person name="Putnam N.H."/>
            <person name="Grigoriev I.V."/>
            <person name="Rokhsar D.S."/>
        </authorList>
    </citation>
    <scope>NUCLEOTIDE SEQUENCE</scope>
</reference>
<dbReference type="Proteomes" id="UP000015101">
    <property type="component" value="Unassembled WGS sequence"/>
</dbReference>
<proteinExistence type="predicted"/>
<dbReference type="Gene3D" id="3.60.10.10">
    <property type="entry name" value="Endonuclease/exonuclease/phosphatase"/>
    <property type="match status" value="1"/>
</dbReference>
<feature type="domain" description="Endonuclease/exonuclease/phosphatase" evidence="1">
    <location>
        <begin position="27"/>
        <end position="209"/>
    </location>
</feature>
<dbReference type="EnsemblMetazoa" id="HelroT172590">
    <property type="protein sequence ID" value="HelroP172590"/>
    <property type="gene ID" value="HelroG172590"/>
</dbReference>
<dbReference type="InParanoid" id="T1F5K4"/>
<evidence type="ECO:0000313" key="4">
    <source>
        <dbReference type="Proteomes" id="UP000015101"/>
    </source>
</evidence>
<dbReference type="HOGENOM" id="CLU_718201_0_0_1"/>
<dbReference type="Pfam" id="PF03372">
    <property type="entry name" value="Exo_endo_phos"/>
    <property type="match status" value="1"/>
</dbReference>
<reference evidence="3" key="3">
    <citation type="submission" date="2015-06" db="UniProtKB">
        <authorList>
            <consortium name="EnsemblMetazoa"/>
        </authorList>
    </citation>
    <scope>IDENTIFICATION</scope>
</reference>
<dbReference type="GeneID" id="20204103"/>
<dbReference type="PANTHER" id="PTHR33776">
    <property type="entry name" value="ENDO/EXONUCLEASE/PHOSPHATASE DOMAIN-CONTAINING PROTEIN"/>
    <property type="match status" value="1"/>
</dbReference>
<dbReference type="EMBL" id="AMQM01004284">
    <property type="status" value="NOT_ANNOTATED_CDS"/>
    <property type="molecule type" value="Genomic_DNA"/>
</dbReference>
<organism evidence="3 4">
    <name type="scientific">Helobdella robusta</name>
    <name type="common">Californian leech</name>
    <dbReference type="NCBI Taxonomy" id="6412"/>
    <lineage>
        <taxon>Eukaryota</taxon>
        <taxon>Metazoa</taxon>
        <taxon>Spiralia</taxon>
        <taxon>Lophotrochozoa</taxon>
        <taxon>Annelida</taxon>
        <taxon>Clitellata</taxon>
        <taxon>Hirudinea</taxon>
        <taxon>Rhynchobdellida</taxon>
        <taxon>Glossiphoniidae</taxon>
        <taxon>Helobdella</taxon>
    </lineage>
</organism>
<evidence type="ECO:0000313" key="3">
    <source>
        <dbReference type="EnsemblMetazoa" id="HelroP172590"/>
    </source>
</evidence>
<evidence type="ECO:0000259" key="1">
    <source>
        <dbReference type="Pfam" id="PF03372"/>
    </source>
</evidence>
<accession>T1F5K4</accession>
<sequence length="385" mass="43757">MVRIGLLNVTSINNKVDDVYGMIYDGLDILILCETWHGTEGNISVRLAMPPGFTFVDFVRPHDPGHGGLVIYFRSDFKYKKINFPLFSKFEALAISLKIGIDQFCLIALYRPGSKQTTSLFFEELISMLEFITMSEAHVVLMGDFDIHVEKRDSPFTLRLHEILDMFQLVNHVNQQAHVSRDTLDLVICSQDFPILDTKIDPCLVYSDHSYVSVRVALNQVRPKLVKACVKPWKDLNEKYFVEALANSPVANKCQSDDVDNEFALFSGKIQRISDNLVPMRALNSQGVLGIPGKYAIAEGCCRKIQNGPSLVLRLETLNVGSLAGCSMEIAEMLERRRKDICYFQETRWKLNGVCNINSDNKKYKLSGMVKRRPKMVLEFLSKNR</sequence>
<dbReference type="EMBL" id="KB096502">
    <property type="protein sequence ID" value="ESO04234.1"/>
    <property type="molecule type" value="Genomic_DNA"/>
</dbReference>
<protein>
    <recommendedName>
        <fullName evidence="1">Endonuclease/exonuclease/phosphatase domain-containing protein</fullName>
    </recommendedName>
</protein>
<dbReference type="OrthoDB" id="419189at2759"/>
<dbReference type="eggNOG" id="ENOG502SVJR">
    <property type="taxonomic scope" value="Eukaryota"/>
</dbReference>
<evidence type="ECO:0000313" key="2">
    <source>
        <dbReference type="EMBL" id="ESO04234.1"/>
    </source>
</evidence>
<dbReference type="KEGG" id="hro:HELRODRAFT_172590"/>
<keyword evidence="4" id="KW-1185">Reference proteome</keyword>
<name>T1F5K4_HELRO</name>
<dbReference type="CTD" id="20204103"/>